<dbReference type="OrthoDB" id="2963168at2759"/>
<organism evidence="2 3">
    <name type="scientific">Linnemannia elongata AG-77</name>
    <dbReference type="NCBI Taxonomy" id="1314771"/>
    <lineage>
        <taxon>Eukaryota</taxon>
        <taxon>Fungi</taxon>
        <taxon>Fungi incertae sedis</taxon>
        <taxon>Mucoromycota</taxon>
        <taxon>Mortierellomycotina</taxon>
        <taxon>Mortierellomycetes</taxon>
        <taxon>Mortierellales</taxon>
        <taxon>Mortierellaceae</taxon>
        <taxon>Linnemannia</taxon>
    </lineage>
</organism>
<accession>A0A197JLV1</accession>
<dbReference type="STRING" id="1314771.A0A197JLV1"/>
<dbReference type="Gene3D" id="3.30.420.40">
    <property type="match status" value="1"/>
</dbReference>
<dbReference type="PANTHER" id="PTHR14187">
    <property type="entry name" value="ALPHA KINASE/ELONGATION FACTOR 2 KINASE"/>
    <property type="match status" value="1"/>
</dbReference>
<feature type="compositionally biased region" description="Low complexity" evidence="1">
    <location>
        <begin position="10"/>
        <end position="32"/>
    </location>
</feature>
<name>A0A197JLV1_9FUNG</name>
<dbReference type="SUPFAM" id="SSF53067">
    <property type="entry name" value="Actin-like ATPase domain"/>
    <property type="match status" value="2"/>
</dbReference>
<proteinExistence type="predicted"/>
<dbReference type="PANTHER" id="PTHR14187:SF5">
    <property type="entry name" value="HEAT SHOCK 70 KDA PROTEIN 12A"/>
    <property type="match status" value="1"/>
</dbReference>
<gene>
    <name evidence="2" type="ORF">K457DRAFT_116537</name>
</gene>
<dbReference type="EMBL" id="KV442078">
    <property type="protein sequence ID" value="OAQ25471.1"/>
    <property type="molecule type" value="Genomic_DNA"/>
</dbReference>
<keyword evidence="3" id="KW-1185">Reference proteome</keyword>
<dbReference type="Proteomes" id="UP000078512">
    <property type="component" value="Unassembled WGS sequence"/>
</dbReference>
<protein>
    <recommendedName>
        <fullName evidence="4">Actin-like ATPase domain-containing protein</fullName>
    </recommendedName>
</protein>
<dbReference type="AlphaFoldDB" id="A0A197JLV1"/>
<evidence type="ECO:0000313" key="2">
    <source>
        <dbReference type="EMBL" id="OAQ25471.1"/>
    </source>
</evidence>
<feature type="region of interest" description="Disordered" evidence="1">
    <location>
        <begin position="1"/>
        <end position="34"/>
    </location>
</feature>
<evidence type="ECO:0008006" key="4">
    <source>
        <dbReference type="Google" id="ProtNLM"/>
    </source>
</evidence>
<sequence>MQQQSDYRPQEYYPPQQIQQQLRLQQQNQPQPGRFEASWYDADGNYYSYHSYPAGAAPYPAVSSGMPLGQGQSYGQGQRFGQDQGGGYFSGQAPNPVYITNGNETSAYHPNKFTHNDNNGLPPAREHVSPLQSSPGSLEVQILLSSAKYRELKYYPVIVAIDFGMKYTKVAYASMKNGYDKEISHITNWPHHSFQTERTPSLITYNKHSKQMEDWGYKAQEDMKKSSAKDYCLLTNLKVHLDQRYDVQPLANGISVHQALSDYFRKLKEYIVTIIAKDFHASRGGWDDYSQYCLAVPGHWSDEAKQAMRSIAMEAGLGLPTDPPYRLLSISEEEEAMAIYCVRETDQLDLRHGDRFMICYAPEGESVTLVMFEVSASTHDGWVRQLKEVARSFGPSCGSDFVDANMERLLERRLRKYRDIISADHWEDIMYHFAEEIRRYFDGQKDQLMLLPATLLAQRGIEVDNEEAGIDNGYMVFEAANMKDEVFEPVVKDVLTLIGTLLELAGKSCKALFLLGEFGSSEYVQRRVREEFENKAGMISCPPRWDLAISRGAVYAVLDSK</sequence>
<evidence type="ECO:0000256" key="1">
    <source>
        <dbReference type="SAM" id="MobiDB-lite"/>
    </source>
</evidence>
<dbReference type="InterPro" id="IPR043129">
    <property type="entry name" value="ATPase_NBD"/>
</dbReference>
<evidence type="ECO:0000313" key="3">
    <source>
        <dbReference type="Proteomes" id="UP000078512"/>
    </source>
</evidence>
<reference evidence="2 3" key="1">
    <citation type="submission" date="2016-05" db="EMBL/GenBank/DDBJ databases">
        <title>Genome sequencing reveals origins of a unique bacterial endosymbiosis in the earliest lineages of terrestrial Fungi.</title>
        <authorList>
            <consortium name="DOE Joint Genome Institute"/>
            <person name="Uehling J."/>
            <person name="Gryganskyi A."/>
            <person name="Hameed K."/>
            <person name="Tschaplinski T."/>
            <person name="Misztal P."/>
            <person name="Wu S."/>
            <person name="Desiro A."/>
            <person name="Vande Pol N."/>
            <person name="Du Z.-Y."/>
            <person name="Zienkiewicz A."/>
            <person name="Zienkiewicz K."/>
            <person name="Morin E."/>
            <person name="Tisserant E."/>
            <person name="Splivallo R."/>
            <person name="Hainaut M."/>
            <person name="Henrissat B."/>
            <person name="Ohm R."/>
            <person name="Kuo A."/>
            <person name="Yan J."/>
            <person name="Lipzen A."/>
            <person name="Nolan M."/>
            <person name="Labutti K."/>
            <person name="Barry K."/>
            <person name="Goldstein A."/>
            <person name="Labbe J."/>
            <person name="Schadt C."/>
            <person name="Tuskan G."/>
            <person name="Grigoriev I."/>
            <person name="Martin F."/>
            <person name="Vilgalys R."/>
            <person name="Bonito G."/>
        </authorList>
    </citation>
    <scope>NUCLEOTIDE SEQUENCE [LARGE SCALE GENOMIC DNA]</scope>
    <source>
        <strain evidence="2 3">AG-77</strain>
    </source>
</reference>